<comment type="caution">
    <text evidence="1">The sequence shown here is derived from an EMBL/GenBank/DDBJ whole genome shotgun (WGS) entry which is preliminary data.</text>
</comment>
<feature type="non-terminal residue" evidence="1">
    <location>
        <position position="1"/>
    </location>
</feature>
<dbReference type="AlphaFoldDB" id="A0A8J6QEE1"/>
<evidence type="ECO:0000313" key="2">
    <source>
        <dbReference type="Proteomes" id="UP000621516"/>
    </source>
</evidence>
<organism evidence="1 2">
    <name type="scientific">Aestuariibaculum marinum</name>
    <dbReference type="NCBI Taxonomy" id="2683592"/>
    <lineage>
        <taxon>Bacteria</taxon>
        <taxon>Pseudomonadati</taxon>
        <taxon>Bacteroidota</taxon>
        <taxon>Flavobacteriia</taxon>
        <taxon>Flavobacteriales</taxon>
        <taxon>Flavobacteriaceae</taxon>
    </lineage>
</organism>
<name>A0A8J6QEE1_9FLAO</name>
<sequence>TKLYRALVKESSPNEAKSKLMQITGHNTMDALEKYLRDIDAELPKDFSELLKS</sequence>
<evidence type="ECO:0000313" key="1">
    <source>
        <dbReference type="EMBL" id="MBD0825456.1"/>
    </source>
</evidence>
<reference evidence="1 2" key="1">
    <citation type="journal article" date="2018" name="J. Microbiol.">
        <title>Aestuariibaculum marinum sp. nov., a marine bacterium isolated from seawater in South Korea.</title>
        <authorList>
            <person name="Choi J."/>
            <person name="Lee D."/>
            <person name="Jang J.H."/>
            <person name="Cha S."/>
            <person name="Seo T."/>
        </authorList>
    </citation>
    <scope>NUCLEOTIDE SEQUENCE [LARGE SCALE GENOMIC DNA]</scope>
    <source>
        <strain evidence="1 2">IP7</strain>
    </source>
</reference>
<protein>
    <submittedName>
        <fullName evidence="1">Site-specific integrase</fullName>
    </submittedName>
</protein>
<gene>
    <name evidence="1" type="ORF">ICJ85_15680</name>
</gene>
<dbReference type="EMBL" id="JACVXD010000018">
    <property type="protein sequence ID" value="MBD0825456.1"/>
    <property type="molecule type" value="Genomic_DNA"/>
</dbReference>
<accession>A0A8J6QEE1</accession>
<proteinExistence type="predicted"/>
<dbReference type="Proteomes" id="UP000621516">
    <property type="component" value="Unassembled WGS sequence"/>
</dbReference>
<keyword evidence="2" id="KW-1185">Reference proteome</keyword>